<dbReference type="InterPro" id="IPR052192">
    <property type="entry name" value="Insect_Ionotropic_Sensory_Rcpt"/>
</dbReference>
<reference evidence="9" key="1">
    <citation type="journal article" date="2021" name="Sci. Adv.">
        <title>The American lobster genome reveals insights on longevity, neural, and immune adaptations.</title>
        <authorList>
            <person name="Polinski J.M."/>
            <person name="Zimin A.V."/>
            <person name="Clark K.F."/>
            <person name="Kohn A.B."/>
            <person name="Sadowski N."/>
            <person name="Timp W."/>
            <person name="Ptitsyn A."/>
            <person name="Khanna P."/>
            <person name="Romanova D.Y."/>
            <person name="Williams P."/>
            <person name="Greenwood S.J."/>
            <person name="Moroz L.L."/>
            <person name="Walt D.R."/>
            <person name="Bodnar A.G."/>
        </authorList>
    </citation>
    <scope>NUCLEOTIDE SEQUENCE</scope>
    <source>
        <strain evidence="9">GMGI-L3</strain>
    </source>
</reference>
<evidence type="ECO:0000256" key="5">
    <source>
        <dbReference type="ARBA" id="ARBA00023136"/>
    </source>
</evidence>
<keyword evidence="5 8" id="KW-0472">Membrane</keyword>
<keyword evidence="6 9" id="KW-0675">Receptor</keyword>
<dbReference type="Proteomes" id="UP000747542">
    <property type="component" value="Unassembled WGS sequence"/>
</dbReference>
<keyword evidence="4 8" id="KW-1133">Transmembrane helix</keyword>
<dbReference type="AlphaFoldDB" id="A0A8J5MRE2"/>
<feature type="transmembrane region" description="Helical" evidence="8">
    <location>
        <begin position="60"/>
        <end position="82"/>
    </location>
</feature>
<evidence type="ECO:0000256" key="8">
    <source>
        <dbReference type="SAM" id="Phobius"/>
    </source>
</evidence>
<gene>
    <name evidence="9" type="primary">Grin1-L1</name>
    <name evidence="9" type="ORF">Hamer_G007573</name>
</gene>
<evidence type="ECO:0000313" key="10">
    <source>
        <dbReference type="Proteomes" id="UP000747542"/>
    </source>
</evidence>
<dbReference type="GO" id="GO:0005886">
    <property type="term" value="C:plasma membrane"/>
    <property type="evidence" value="ECO:0007669"/>
    <property type="project" value="UniProtKB-SubCell"/>
</dbReference>
<evidence type="ECO:0000313" key="9">
    <source>
        <dbReference type="EMBL" id="KAG7160819.1"/>
    </source>
</evidence>
<organism evidence="9 10">
    <name type="scientific">Homarus americanus</name>
    <name type="common">American lobster</name>
    <dbReference type="NCBI Taxonomy" id="6706"/>
    <lineage>
        <taxon>Eukaryota</taxon>
        <taxon>Metazoa</taxon>
        <taxon>Ecdysozoa</taxon>
        <taxon>Arthropoda</taxon>
        <taxon>Crustacea</taxon>
        <taxon>Multicrustacea</taxon>
        <taxon>Malacostraca</taxon>
        <taxon>Eumalacostraca</taxon>
        <taxon>Eucarida</taxon>
        <taxon>Decapoda</taxon>
        <taxon>Pleocyemata</taxon>
        <taxon>Astacidea</taxon>
        <taxon>Nephropoidea</taxon>
        <taxon>Nephropidae</taxon>
        <taxon>Homarus</taxon>
    </lineage>
</organism>
<proteinExistence type="predicted"/>
<evidence type="ECO:0000256" key="3">
    <source>
        <dbReference type="ARBA" id="ARBA00022692"/>
    </source>
</evidence>
<keyword evidence="2" id="KW-1003">Cell membrane</keyword>
<accession>A0A8J5MRE2</accession>
<dbReference type="Gene3D" id="3.40.190.10">
    <property type="entry name" value="Periplasmic binding protein-like II"/>
    <property type="match status" value="1"/>
</dbReference>
<sequence length="86" mass="9558">MMGKLDTGEADMGVANLYVSISRVGILDFTAPYDSEETCFLARREPPLPRWHALAYPFTWTTWLAILVGLLTSGPVLFLLTYTSST</sequence>
<dbReference type="PANTHER" id="PTHR42643:SF24">
    <property type="entry name" value="IONOTROPIC RECEPTOR 60A"/>
    <property type="match status" value="1"/>
</dbReference>
<evidence type="ECO:0000256" key="2">
    <source>
        <dbReference type="ARBA" id="ARBA00022475"/>
    </source>
</evidence>
<evidence type="ECO:0000256" key="1">
    <source>
        <dbReference type="ARBA" id="ARBA00004651"/>
    </source>
</evidence>
<comment type="subcellular location">
    <subcellularLocation>
        <location evidence="1">Cell membrane</location>
        <topology evidence="1">Multi-pass membrane protein</topology>
    </subcellularLocation>
</comment>
<dbReference type="PANTHER" id="PTHR42643">
    <property type="entry name" value="IONOTROPIC RECEPTOR 20A-RELATED"/>
    <property type="match status" value="1"/>
</dbReference>
<dbReference type="EMBL" id="JAHLQT010030594">
    <property type="protein sequence ID" value="KAG7160819.1"/>
    <property type="molecule type" value="Genomic_DNA"/>
</dbReference>
<keyword evidence="10" id="KW-1185">Reference proteome</keyword>
<evidence type="ECO:0000256" key="4">
    <source>
        <dbReference type="ARBA" id="ARBA00022989"/>
    </source>
</evidence>
<name>A0A8J5MRE2_HOMAM</name>
<evidence type="ECO:0000256" key="7">
    <source>
        <dbReference type="ARBA" id="ARBA00023180"/>
    </source>
</evidence>
<evidence type="ECO:0000256" key="6">
    <source>
        <dbReference type="ARBA" id="ARBA00023170"/>
    </source>
</evidence>
<feature type="non-terminal residue" evidence="9">
    <location>
        <position position="1"/>
    </location>
</feature>
<dbReference type="SUPFAM" id="SSF53850">
    <property type="entry name" value="Periplasmic binding protein-like II"/>
    <property type="match status" value="1"/>
</dbReference>
<keyword evidence="3 8" id="KW-0812">Transmembrane</keyword>
<protein>
    <submittedName>
        <fullName evidence="9">Glutamate receptor ionotropic, NMDA 1-like 1</fullName>
    </submittedName>
</protein>
<comment type="caution">
    <text evidence="9">The sequence shown here is derived from an EMBL/GenBank/DDBJ whole genome shotgun (WGS) entry which is preliminary data.</text>
</comment>
<keyword evidence="7" id="KW-0325">Glycoprotein</keyword>